<dbReference type="PRINTS" id="PR00463">
    <property type="entry name" value="EP450I"/>
</dbReference>
<keyword evidence="8" id="KW-1185">Reference proteome</keyword>
<sequence length="311" mass="35652">MDLTWYALLIPLFFFLHKYCYYFSTSNNQNKLPPSPTKLPIIGNLHQLGTLPHRSLHKLSEKHGPVILLHLGSKPVLVASSVQAARDIMKTHDLVCSNRPKSSLADRLFYGSKDVGFSPYGEYWRQIKSIVVLHLLSNKRVQSYRNIREEETSNMIEKIRQECDSSSSVIDLRDHFCFLTGNIISRVALGRIYNERESGIDAKAILAEFVQLLGTFNVGDYIPWLKWVNKITGLNTKVEKVAKKLDTFLERVMEEHIIRNKKEEYSTGEAKDFVDVLLEIQNGKETGFPLQRDSLKAILLGIFKRLLIDLC</sequence>
<keyword evidence="3" id="KW-0349">Heme</keyword>
<dbReference type="Proteomes" id="UP001311915">
    <property type="component" value="Unassembled WGS sequence"/>
</dbReference>
<dbReference type="SUPFAM" id="SSF48264">
    <property type="entry name" value="Cytochrome P450"/>
    <property type="match status" value="1"/>
</dbReference>
<keyword evidence="5" id="KW-0560">Oxidoreductase</keyword>
<dbReference type="Gene3D" id="1.10.630.10">
    <property type="entry name" value="Cytochrome P450"/>
    <property type="match status" value="1"/>
</dbReference>
<dbReference type="InterPro" id="IPR002401">
    <property type="entry name" value="Cyt_P450_E_grp-I"/>
</dbReference>
<accession>A0AAV9MCW2</accession>
<dbReference type="GO" id="GO:0004497">
    <property type="term" value="F:monooxygenase activity"/>
    <property type="evidence" value="ECO:0007669"/>
    <property type="project" value="InterPro"/>
</dbReference>
<evidence type="ECO:0000256" key="4">
    <source>
        <dbReference type="ARBA" id="ARBA00022723"/>
    </source>
</evidence>
<keyword evidence="6" id="KW-0408">Iron</keyword>
<evidence type="ECO:0000256" key="2">
    <source>
        <dbReference type="ARBA" id="ARBA00010617"/>
    </source>
</evidence>
<comment type="caution">
    <text evidence="7">The sequence shown here is derived from an EMBL/GenBank/DDBJ whole genome shotgun (WGS) entry which is preliminary data.</text>
</comment>
<gene>
    <name evidence="7" type="ORF">R3W88_009458</name>
</gene>
<evidence type="ECO:0000256" key="6">
    <source>
        <dbReference type="ARBA" id="ARBA00023004"/>
    </source>
</evidence>
<keyword evidence="4" id="KW-0479">Metal-binding</keyword>
<reference evidence="7 8" key="1">
    <citation type="submission" date="2023-10" db="EMBL/GenBank/DDBJ databases">
        <title>Genome-Wide Identification Analysis in wild type Solanum Pinnatisectum Reveals Some Genes Defensing Phytophthora Infestans.</title>
        <authorList>
            <person name="Sun C."/>
        </authorList>
    </citation>
    <scope>NUCLEOTIDE SEQUENCE [LARGE SCALE GENOMIC DNA]</scope>
    <source>
        <strain evidence="7">LQN</strain>
        <tissue evidence="7">Leaf</tissue>
    </source>
</reference>
<comment type="similarity">
    <text evidence="2">Belongs to the cytochrome P450 family.</text>
</comment>
<dbReference type="EMBL" id="JAWPEI010000002">
    <property type="protein sequence ID" value="KAK4735197.1"/>
    <property type="molecule type" value="Genomic_DNA"/>
</dbReference>
<dbReference type="GO" id="GO:0016705">
    <property type="term" value="F:oxidoreductase activity, acting on paired donors, with incorporation or reduction of molecular oxygen"/>
    <property type="evidence" value="ECO:0007669"/>
    <property type="project" value="InterPro"/>
</dbReference>
<evidence type="ECO:0000313" key="7">
    <source>
        <dbReference type="EMBL" id="KAK4735197.1"/>
    </source>
</evidence>
<dbReference type="GO" id="GO:0005506">
    <property type="term" value="F:iron ion binding"/>
    <property type="evidence" value="ECO:0007669"/>
    <property type="project" value="InterPro"/>
</dbReference>
<dbReference type="InterPro" id="IPR001128">
    <property type="entry name" value="Cyt_P450"/>
</dbReference>
<protein>
    <submittedName>
        <fullName evidence="7">Uncharacterized protein</fullName>
    </submittedName>
</protein>
<comment type="cofactor">
    <cofactor evidence="1">
        <name>heme</name>
        <dbReference type="ChEBI" id="CHEBI:30413"/>
    </cofactor>
</comment>
<organism evidence="7 8">
    <name type="scientific">Solanum pinnatisectum</name>
    <name type="common">tansyleaf nightshade</name>
    <dbReference type="NCBI Taxonomy" id="50273"/>
    <lineage>
        <taxon>Eukaryota</taxon>
        <taxon>Viridiplantae</taxon>
        <taxon>Streptophyta</taxon>
        <taxon>Embryophyta</taxon>
        <taxon>Tracheophyta</taxon>
        <taxon>Spermatophyta</taxon>
        <taxon>Magnoliopsida</taxon>
        <taxon>eudicotyledons</taxon>
        <taxon>Gunneridae</taxon>
        <taxon>Pentapetalae</taxon>
        <taxon>asterids</taxon>
        <taxon>lamiids</taxon>
        <taxon>Solanales</taxon>
        <taxon>Solanaceae</taxon>
        <taxon>Solanoideae</taxon>
        <taxon>Solaneae</taxon>
        <taxon>Solanum</taxon>
    </lineage>
</organism>
<dbReference type="InterPro" id="IPR036396">
    <property type="entry name" value="Cyt_P450_sf"/>
</dbReference>
<dbReference type="Pfam" id="PF00067">
    <property type="entry name" value="p450"/>
    <property type="match status" value="1"/>
</dbReference>
<evidence type="ECO:0000313" key="8">
    <source>
        <dbReference type="Proteomes" id="UP001311915"/>
    </source>
</evidence>
<evidence type="ECO:0000256" key="3">
    <source>
        <dbReference type="ARBA" id="ARBA00022617"/>
    </source>
</evidence>
<evidence type="ECO:0000256" key="1">
    <source>
        <dbReference type="ARBA" id="ARBA00001971"/>
    </source>
</evidence>
<dbReference type="PANTHER" id="PTHR47955:SF15">
    <property type="entry name" value="CYTOCHROME P450 71A2-LIKE"/>
    <property type="match status" value="1"/>
</dbReference>
<dbReference type="PANTHER" id="PTHR47955">
    <property type="entry name" value="CYTOCHROME P450 FAMILY 71 PROTEIN"/>
    <property type="match status" value="1"/>
</dbReference>
<dbReference type="GO" id="GO:0020037">
    <property type="term" value="F:heme binding"/>
    <property type="evidence" value="ECO:0007669"/>
    <property type="project" value="InterPro"/>
</dbReference>
<dbReference type="AlphaFoldDB" id="A0AAV9MCW2"/>
<name>A0AAV9MCW2_9SOLN</name>
<proteinExistence type="inferred from homology"/>
<evidence type="ECO:0000256" key="5">
    <source>
        <dbReference type="ARBA" id="ARBA00023002"/>
    </source>
</evidence>